<name>A0ABY2BMR7_9ACTN</name>
<dbReference type="EMBL" id="SLWM01000005">
    <property type="protein sequence ID" value="TCO24369.1"/>
    <property type="molecule type" value="Genomic_DNA"/>
</dbReference>
<proteinExistence type="predicted"/>
<evidence type="ECO:0000313" key="2">
    <source>
        <dbReference type="Proteomes" id="UP000295818"/>
    </source>
</evidence>
<sequence length="226" mass="24125">MGLSGPDVGALFAEGARHRWVGGRISRLDVVRVGDLVVPSGRLVVRDPADWVQDDAEETEPFTVVARPGVWRISLSVVHWDESPDQRVPPPIRRPTAVKAELGDAEVRSWELGLTAGEQAPEDDADGLPGFGVDTGLGCLLDPSDLGFLRRLQRDDLERLDSILDAVGPDGAEIITDPELVGGLLIFACGMGDGVYPAWIGRDAEGRPVSVVIDLELLSHSLGAAV</sequence>
<evidence type="ECO:0000313" key="1">
    <source>
        <dbReference type="EMBL" id="TCO24369.1"/>
    </source>
</evidence>
<reference evidence="1 2" key="1">
    <citation type="journal article" date="2015" name="Stand. Genomic Sci.">
        <title>Genomic Encyclopedia of Bacterial and Archaeal Type Strains, Phase III: the genomes of soil and plant-associated and newly described type strains.</title>
        <authorList>
            <person name="Whitman W.B."/>
            <person name="Woyke T."/>
            <person name="Klenk H.P."/>
            <person name="Zhou Y."/>
            <person name="Lilburn T.G."/>
            <person name="Beck B.J."/>
            <person name="De Vos P."/>
            <person name="Vandamme P."/>
            <person name="Eisen J.A."/>
            <person name="Garrity G."/>
            <person name="Hugenholtz P."/>
            <person name="Kyrpides N.C."/>
        </authorList>
    </citation>
    <scope>NUCLEOTIDE SEQUENCE [LARGE SCALE GENOMIC DNA]</scope>
    <source>
        <strain evidence="1 2">VKM Ac-2538</strain>
    </source>
</reference>
<keyword evidence="2" id="KW-1185">Reference proteome</keyword>
<accession>A0ABY2BMR7</accession>
<dbReference type="RefSeq" id="WP_132189282.1">
    <property type="nucleotide sequence ID" value="NZ_SLWM01000005.1"/>
</dbReference>
<comment type="caution">
    <text evidence="1">The sequence shown here is derived from an EMBL/GenBank/DDBJ whole genome shotgun (WGS) entry which is preliminary data.</text>
</comment>
<organism evidence="1 2">
    <name type="scientific">Kribbella orskensis</name>
    <dbReference type="NCBI Taxonomy" id="2512216"/>
    <lineage>
        <taxon>Bacteria</taxon>
        <taxon>Bacillati</taxon>
        <taxon>Actinomycetota</taxon>
        <taxon>Actinomycetes</taxon>
        <taxon>Propionibacteriales</taxon>
        <taxon>Kribbellaceae</taxon>
        <taxon>Kribbella</taxon>
    </lineage>
</organism>
<gene>
    <name evidence="1" type="ORF">EV644_105403</name>
</gene>
<protein>
    <submittedName>
        <fullName evidence="1">Uncharacterized protein DUF4241</fullName>
    </submittedName>
</protein>
<dbReference type="InterPro" id="IPR025335">
    <property type="entry name" value="DUF4241"/>
</dbReference>
<dbReference type="Proteomes" id="UP000295818">
    <property type="component" value="Unassembled WGS sequence"/>
</dbReference>
<dbReference type="Pfam" id="PF14025">
    <property type="entry name" value="DUF4241"/>
    <property type="match status" value="1"/>
</dbReference>